<dbReference type="GO" id="GO:0043565">
    <property type="term" value="F:sequence-specific DNA binding"/>
    <property type="evidence" value="ECO:0007669"/>
    <property type="project" value="TreeGrafter"/>
</dbReference>
<evidence type="ECO:0000256" key="1">
    <source>
        <dbReference type="ARBA" id="ARBA00009437"/>
    </source>
</evidence>
<accession>A0A2L0IF45</accession>
<dbReference type="PANTHER" id="PTHR30537">
    <property type="entry name" value="HTH-TYPE TRANSCRIPTIONAL REGULATOR"/>
    <property type="match status" value="1"/>
</dbReference>
<sequence length="83" mass="9596">MKIRVEGQLVFNDIFHVLDAAVAGLGLAYVPEEMAQPYIERGEVIRVLEAFSPFWDGFYLYYPHRHQASPAFRELLNALRVKD</sequence>
<reference evidence="3 4" key="1">
    <citation type="submission" date="2018-01" db="EMBL/GenBank/DDBJ databases">
        <title>Complete and assembled Genome of Pantoea gaviniae DSM22758T.</title>
        <authorList>
            <person name="Stevens M.J.A."/>
            <person name="Zurfluh K."/>
            <person name="Stephan R."/>
        </authorList>
    </citation>
    <scope>NUCLEOTIDE SEQUENCE [LARGE SCALE GENOMIC DNA]</scope>
    <source>
        <strain evidence="3 4">DSM 22758</strain>
    </source>
</reference>
<dbReference type="Proteomes" id="UP000238365">
    <property type="component" value="Chromosome"/>
</dbReference>
<keyword evidence="4" id="KW-1185">Reference proteome</keyword>
<feature type="domain" description="LysR substrate-binding" evidence="2">
    <location>
        <begin position="3"/>
        <end position="80"/>
    </location>
</feature>
<dbReference type="GO" id="GO:0003700">
    <property type="term" value="F:DNA-binding transcription factor activity"/>
    <property type="evidence" value="ECO:0007669"/>
    <property type="project" value="TreeGrafter"/>
</dbReference>
<dbReference type="EMBL" id="CP026377">
    <property type="protein sequence ID" value="AUX93164.1"/>
    <property type="molecule type" value="Genomic_DNA"/>
</dbReference>
<evidence type="ECO:0000313" key="3">
    <source>
        <dbReference type="EMBL" id="AUX93164.1"/>
    </source>
</evidence>
<dbReference type="KEGG" id="pgz:C2E15_08795"/>
<proteinExistence type="inferred from homology"/>
<dbReference type="Pfam" id="PF03466">
    <property type="entry name" value="LysR_substrate"/>
    <property type="match status" value="1"/>
</dbReference>
<dbReference type="RefSeq" id="WP_104957028.1">
    <property type="nucleotide sequence ID" value="NZ_CP026377.1"/>
</dbReference>
<evidence type="ECO:0000259" key="2">
    <source>
        <dbReference type="Pfam" id="PF03466"/>
    </source>
</evidence>
<dbReference type="SUPFAM" id="SSF53850">
    <property type="entry name" value="Periplasmic binding protein-like II"/>
    <property type="match status" value="1"/>
</dbReference>
<evidence type="ECO:0000313" key="4">
    <source>
        <dbReference type="Proteomes" id="UP000238365"/>
    </source>
</evidence>
<dbReference type="InterPro" id="IPR005119">
    <property type="entry name" value="LysR_subst-bd"/>
</dbReference>
<dbReference type="AlphaFoldDB" id="A0A2L0IF45"/>
<protein>
    <recommendedName>
        <fullName evidence="2">LysR substrate-binding domain-containing protein</fullName>
    </recommendedName>
</protein>
<dbReference type="Gene3D" id="3.40.190.290">
    <property type="match status" value="1"/>
</dbReference>
<organism evidence="3 4">
    <name type="scientific">Mixta gaviniae</name>
    <dbReference type="NCBI Taxonomy" id="665914"/>
    <lineage>
        <taxon>Bacteria</taxon>
        <taxon>Pseudomonadati</taxon>
        <taxon>Pseudomonadota</taxon>
        <taxon>Gammaproteobacteria</taxon>
        <taxon>Enterobacterales</taxon>
        <taxon>Erwiniaceae</taxon>
        <taxon>Mixta</taxon>
    </lineage>
</organism>
<dbReference type="GO" id="GO:0006351">
    <property type="term" value="P:DNA-templated transcription"/>
    <property type="evidence" value="ECO:0007669"/>
    <property type="project" value="TreeGrafter"/>
</dbReference>
<name>A0A2L0IF45_9GAMM</name>
<comment type="similarity">
    <text evidence="1">Belongs to the LysR transcriptional regulatory family.</text>
</comment>
<dbReference type="PANTHER" id="PTHR30537:SF1">
    <property type="entry name" value="HTH-TYPE TRANSCRIPTIONAL REGULATOR PGRR"/>
    <property type="match status" value="1"/>
</dbReference>
<gene>
    <name evidence="3" type="ORF">C2E15_08795</name>
</gene>
<dbReference type="OrthoDB" id="9813056at2"/>
<dbReference type="InterPro" id="IPR058163">
    <property type="entry name" value="LysR-type_TF_proteobact-type"/>
</dbReference>